<evidence type="ECO:0008006" key="4">
    <source>
        <dbReference type="Google" id="ProtNLM"/>
    </source>
</evidence>
<dbReference type="EMBL" id="KI669502">
    <property type="protein sequence ID" value="OCF33914.1"/>
    <property type="molecule type" value="Genomic_DNA"/>
</dbReference>
<dbReference type="InterPro" id="IPR053013">
    <property type="entry name" value="LAT"/>
</dbReference>
<dbReference type="OrthoDB" id="2020070at2759"/>
<dbReference type="Proteomes" id="UP000092666">
    <property type="component" value="Unassembled WGS sequence"/>
</dbReference>
<proteinExistence type="predicted"/>
<gene>
    <name evidence="2" type="ORF">I316_04256</name>
</gene>
<evidence type="ECO:0000313" key="2">
    <source>
        <dbReference type="EMBL" id="OCF33914.1"/>
    </source>
</evidence>
<evidence type="ECO:0000256" key="1">
    <source>
        <dbReference type="SAM" id="MobiDB-lite"/>
    </source>
</evidence>
<dbReference type="AlphaFoldDB" id="A0A1B9GS65"/>
<dbReference type="PANTHER" id="PTHR34815">
    <property type="entry name" value="LYSINE ACETYLTRANSFERASE"/>
    <property type="match status" value="1"/>
</dbReference>
<organism evidence="2 3">
    <name type="scientific">Kwoniella heveanensis BCC8398</name>
    <dbReference type="NCBI Taxonomy" id="1296120"/>
    <lineage>
        <taxon>Eukaryota</taxon>
        <taxon>Fungi</taxon>
        <taxon>Dikarya</taxon>
        <taxon>Basidiomycota</taxon>
        <taxon>Agaricomycotina</taxon>
        <taxon>Tremellomycetes</taxon>
        <taxon>Tremellales</taxon>
        <taxon>Cryptococcaceae</taxon>
        <taxon>Kwoniella</taxon>
    </lineage>
</organism>
<evidence type="ECO:0000313" key="3">
    <source>
        <dbReference type="Proteomes" id="UP000092666"/>
    </source>
</evidence>
<protein>
    <recommendedName>
        <fullName evidence="4">N-acetyltransferase domain-containing protein</fullName>
    </recommendedName>
</protein>
<dbReference type="PANTHER" id="PTHR34815:SF2">
    <property type="entry name" value="N-ACETYLTRANSFERASE DOMAIN-CONTAINING PROTEIN"/>
    <property type="match status" value="1"/>
</dbReference>
<reference evidence="3" key="2">
    <citation type="submission" date="2013-12" db="EMBL/GenBank/DDBJ databases">
        <title>Evolution of pathogenesis and genome organization in the Tremellales.</title>
        <authorList>
            <person name="Cuomo C."/>
            <person name="Litvintseva A."/>
            <person name="Heitman J."/>
            <person name="Chen Y."/>
            <person name="Sun S."/>
            <person name="Springer D."/>
            <person name="Dromer F."/>
            <person name="Young S."/>
            <person name="Zeng Q."/>
            <person name="Chapman S."/>
            <person name="Gujja S."/>
            <person name="Saif S."/>
            <person name="Birren B."/>
        </authorList>
    </citation>
    <scope>NUCLEOTIDE SEQUENCE [LARGE SCALE GENOMIC DNA]</scope>
    <source>
        <strain evidence="3">BCC8398</strain>
    </source>
</reference>
<feature type="region of interest" description="Disordered" evidence="1">
    <location>
        <begin position="362"/>
        <end position="391"/>
    </location>
</feature>
<keyword evidence="3" id="KW-1185">Reference proteome</keyword>
<sequence length="521" mass="59283">MSSLSIPAPKPHFPAEIDKHLDEYTIKIASEEQKKAHFEACWEMPNWPGELNRENRTNGWWMVKQFAKFFESHYKGDWSKDRGTLHWALVRRDDPEGEPYSFIVTLRRRCFIKQQQHDIKRGWYYAITEVITPLRHRRKGYATHLCRLLHYVLASPRPELDCPSLSGVTITTSSKQLGPFTQSDPSSIALPPFPAKWGAPPAAIPNELAGHIPQANGSLLWSDIDIAFYGRCTVGLDQPGWCSAPEENYKLVWALRPVNLESDNQTASDFDRNINATWEPIHSDTLPGVRRLLSRAVQSKLRKCQPGSGGVYTADPASPGALNYIDDKGRSVPPPDWLDESKVIPYGFRLRRSVKHDVAQALSDDCHSQSVKEAERNHKGEDEVGEVDVDGDYDGNDDAIVMVALRNYQVGPRLLITYIHNLHPEDLSSLLVTLDRLVTEHNAPCSEAECWSLNPDVRDDGQLIQRWKELEERDAKVEIRQGLRSHVLGYCWYGDEGVASWNEEGKETRIKMADTQLWNWV</sequence>
<name>A0A1B9GS65_9TREE</name>
<reference evidence="2 3" key="1">
    <citation type="submission" date="2013-07" db="EMBL/GenBank/DDBJ databases">
        <title>The Genome Sequence of Cryptococcus heveanensis BCC8398.</title>
        <authorList>
            <consortium name="The Broad Institute Genome Sequencing Platform"/>
            <person name="Cuomo C."/>
            <person name="Litvintseva A."/>
            <person name="Chen Y."/>
            <person name="Heitman J."/>
            <person name="Sun S."/>
            <person name="Springer D."/>
            <person name="Dromer F."/>
            <person name="Young S.K."/>
            <person name="Zeng Q."/>
            <person name="Gargeya S."/>
            <person name="Fitzgerald M."/>
            <person name="Abouelleil A."/>
            <person name="Alvarado L."/>
            <person name="Berlin A.M."/>
            <person name="Chapman S.B."/>
            <person name="Dewar J."/>
            <person name="Goldberg J."/>
            <person name="Griggs A."/>
            <person name="Gujja S."/>
            <person name="Hansen M."/>
            <person name="Howarth C."/>
            <person name="Imamovic A."/>
            <person name="Larimer J."/>
            <person name="McCowan C."/>
            <person name="Murphy C."/>
            <person name="Pearson M."/>
            <person name="Priest M."/>
            <person name="Roberts A."/>
            <person name="Saif S."/>
            <person name="Shea T."/>
            <person name="Sykes S."/>
            <person name="Wortman J."/>
            <person name="Nusbaum C."/>
            <person name="Birren B."/>
        </authorList>
    </citation>
    <scope>NUCLEOTIDE SEQUENCE [LARGE SCALE GENOMIC DNA]</scope>
    <source>
        <strain evidence="2 3">BCC8398</strain>
    </source>
</reference>
<accession>A0A1B9GS65</accession>
<feature type="compositionally biased region" description="Basic and acidic residues" evidence="1">
    <location>
        <begin position="364"/>
        <end position="382"/>
    </location>
</feature>
<dbReference type="STRING" id="1296120.A0A1B9GS65"/>